<evidence type="ECO:0000313" key="1">
    <source>
        <dbReference type="EMBL" id="EKC99960.1"/>
    </source>
</evidence>
<accession>K1VGJ5</accession>
<organism evidence="1 2">
    <name type="scientific">Trichosporon asahii var. asahii (strain CBS 8904)</name>
    <name type="common">Yeast</name>
    <dbReference type="NCBI Taxonomy" id="1220162"/>
    <lineage>
        <taxon>Eukaryota</taxon>
        <taxon>Fungi</taxon>
        <taxon>Dikarya</taxon>
        <taxon>Basidiomycota</taxon>
        <taxon>Agaricomycotina</taxon>
        <taxon>Tremellomycetes</taxon>
        <taxon>Trichosporonales</taxon>
        <taxon>Trichosporonaceae</taxon>
        <taxon>Trichosporon</taxon>
    </lineage>
</organism>
<evidence type="ECO:0000313" key="2">
    <source>
        <dbReference type="Proteomes" id="UP000006757"/>
    </source>
</evidence>
<name>K1VGJ5_TRIAC</name>
<comment type="caution">
    <text evidence="1">The sequence shown here is derived from an EMBL/GenBank/DDBJ whole genome shotgun (WGS) entry which is preliminary data.</text>
</comment>
<keyword evidence="2" id="KW-1185">Reference proteome</keyword>
<dbReference type="InParanoid" id="K1VGJ5"/>
<reference evidence="1 2" key="1">
    <citation type="journal article" date="2012" name="Eukaryot. Cell">
        <title>Genome sequence of the Trichosporon asahii environmental strain CBS 8904.</title>
        <authorList>
            <person name="Yang R.Y."/>
            <person name="Li H.T."/>
            <person name="Zhu H."/>
            <person name="Zhou G.P."/>
            <person name="Wang M."/>
            <person name="Wang L."/>
        </authorList>
    </citation>
    <scope>NUCLEOTIDE SEQUENCE [LARGE SCALE GENOMIC DNA]</scope>
    <source>
        <strain evidence="1 2">CBS 8904</strain>
    </source>
</reference>
<sequence>MPNASLSVVILGQALVQVHQLREMGDILLGEDVPLRTHSSFCPHMMALAQDINIASLNTGMLSSLWHYVFVARLAPLTLGGSDSRVSSRASGMDKQPRCEVSHAALRASTGARRRPEGYAVHSAKVSVAILMAYLSFTPEYAKGDIVTIASVTSWEHLAVIYDSLAVVDIPDTVSDAEDYVVRGQASLRVKGFLDGQERQMDMFSSHPAASAMYSMGHRYDPGTQSVGCILQYPFLSAAVVPIKGMLE</sequence>
<dbReference type="AlphaFoldDB" id="K1VGJ5"/>
<gene>
    <name evidence="1" type="ORF">A1Q2_05724</name>
</gene>
<protein>
    <submittedName>
        <fullName evidence="1">Uncharacterized protein</fullName>
    </submittedName>
</protein>
<dbReference type="HOGENOM" id="CLU_1120788_0_0_1"/>
<dbReference type="EMBL" id="AMBO01000354">
    <property type="protein sequence ID" value="EKC99960.1"/>
    <property type="molecule type" value="Genomic_DNA"/>
</dbReference>
<dbReference type="Proteomes" id="UP000006757">
    <property type="component" value="Unassembled WGS sequence"/>
</dbReference>
<proteinExistence type="predicted"/>